<dbReference type="Gene3D" id="3.30.200.20">
    <property type="entry name" value="Phosphorylase Kinase, domain 1"/>
    <property type="match status" value="1"/>
</dbReference>
<dbReference type="PANTHER" id="PTHR22603">
    <property type="entry name" value="CHOLINE/ETHANOALAMINE KINASE"/>
    <property type="match status" value="1"/>
</dbReference>
<gene>
    <name evidence="5" type="ORF">PGLA2088_LOCUS38875</name>
</gene>
<evidence type="ECO:0000256" key="1">
    <source>
        <dbReference type="ARBA" id="ARBA00037883"/>
    </source>
</evidence>
<evidence type="ECO:0000256" key="4">
    <source>
        <dbReference type="SAM" id="MobiDB-lite"/>
    </source>
</evidence>
<feature type="compositionally biased region" description="Low complexity" evidence="4">
    <location>
        <begin position="110"/>
        <end position="148"/>
    </location>
</feature>
<feature type="non-terminal residue" evidence="5">
    <location>
        <position position="1"/>
    </location>
</feature>
<evidence type="ECO:0000313" key="6">
    <source>
        <dbReference type="Proteomes" id="UP000626109"/>
    </source>
</evidence>
<evidence type="ECO:0000313" key="5">
    <source>
        <dbReference type="EMBL" id="CAE8715994.1"/>
    </source>
</evidence>
<dbReference type="SUPFAM" id="SSF56112">
    <property type="entry name" value="Protein kinase-like (PK-like)"/>
    <property type="match status" value="1"/>
</dbReference>
<feature type="region of interest" description="Disordered" evidence="4">
    <location>
        <begin position="110"/>
        <end position="156"/>
    </location>
</feature>
<dbReference type="GO" id="GO:0006646">
    <property type="term" value="P:phosphatidylethanolamine biosynthetic process"/>
    <property type="evidence" value="ECO:0007669"/>
    <property type="project" value="TreeGrafter"/>
</dbReference>
<dbReference type="AlphaFoldDB" id="A0A813KY40"/>
<sequence length="156" mass="16851">MEAGTLERVKEGNTNLLYRLRASGKSHLVRVFGDNAALEFDRHAENVIYAALSEQGLAPRLLATFGNGRVEEWLEGRAATAAECRSVPVSQQVARLLARLHSFREPATETITTTTTAKQATTSSTITTTKTTRTTATTATTTTTTAPARGGLRKEE</sequence>
<dbReference type="EC" id="2.7.1.82" evidence="3"/>
<evidence type="ECO:0000256" key="2">
    <source>
        <dbReference type="ARBA" id="ARBA00038211"/>
    </source>
</evidence>
<name>A0A813KY40_POLGL</name>
<dbReference type="Pfam" id="PF01633">
    <property type="entry name" value="Choline_kinase"/>
    <property type="match status" value="1"/>
</dbReference>
<organism evidence="5 6">
    <name type="scientific">Polarella glacialis</name>
    <name type="common">Dinoflagellate</name>
    <dbReference type="NCBI Taxonomy" id="89957"/>
    <lineage>
        <taxon>Eukaryota</taxon>
        <taxon>Sar</taxon>
        <taxon>Alveolata</taxon>
        <taxon>Dinophyceae</taxon>
        <taxon>Suessiales</taxon>
        <taxon>Suessiaceae</taxon>
        <taxon>Polarella</taxon>
    </lineage>
</organism>
<dbReference type="Proteomes" id="UP000626109">
    <property type="component" value="Unassembled WGS sequence"/>
</dbReference>
<evidence type="ECO:0000256" key="3">
    <source>
        <dbReference type="ARBA" id="ARBA00038874"/>
    </source>
</evidence>
<protein>
    <recommendedName>
        <fullName evidence="3">ethanolamine kinase</fullName>
        <ecNumber evidence="3">2.7.1.82</ecNumber>
    </recommendedName>
</protein>
<proteinExistence type="inferred from homology"/>
<dbReference type="EMBL" id="CAJNNW010032896">
    <property type="protein sequence ID" value="CAE8715994.1"/>
    <property type="molecule type" value="Genomic_DNA"/>
</dbReference>
<accession>A0A813KY40</accession>
<dbReference type="PANTHER" id="PTHR22603:SF66">
    <property type="entry name" value="ETHANOLAMINE KINASE"/>
    <property type="match status" value="1"/>
</dbReference>
<dbReference type="InterPro" id="IPR011009">
    <property type="entry name" value="Kinase-like_dom_sf"/>
</dbReference>
<comment type="similarity">
    <text evidence="2">Belongs to the choline/ethanolamine kinase family.</text>
</comment>
<dbReference type="GO" id="GO:0005737">
    <property type="term" value="C:cytoplasm"/>
    <property type="evidence" value="ECO:0007669"/>
    <property type="project" value="TreeGrafter"/>
</dbReference>
<dbReference type="GO" id="GO:0004305">
    <property type="term" value="F:ethanolamine kinase activity"/>
    <property type="evidence" value="ECO:0007669"/>
    <property type="project" value="UniProtKB-EC"/>
</dbReference>
<comment type="pathway">
    <text evidence="1">Phospholipid metabolism; phosphatidylethanolamine biosynthesis; phosphatidylethanolamine from ethanolamine: step 1/3.</text>
</comment>
<reference evidence="5" key="1">
    <citation type="submission" date="2021-02" db="EMBL/GenBank/DDBJ databases">
        <authorList>
            <person name="Dougan E. K."/>
            <person name="Rhodes N."/>
            <person name="Thang M."/>
            <person name="Chan C."/>
        </authorList>
    </citation>
    <scope>NUCLEOTIDE SEQUENCE</scope>
</reference>
<comment type="caution">
    <text evidence="5">The sequence shown here is derived from an EMBL/GenBank/DDBJ whole genome shotgun (WGS) entry which is preliminary data.</text>
</comment>